<protein>
    <submittedName>
        <fullName evidence="8">DNA repair and recombination protein RAD26</fullName>
    </submittedName>
</protein>
<dbReference type="EMBL" id="AP006497">
    <property type="protein sequence ID" value="BAM81469.1"/>
    <property type="molecule type" value="Genomic_DNA"/>
</dbReference>
<feature type="domain" description="Helicase C-terminal" evidence="7">
    <location>
        <begin position="502"/>
        <end position="661"/>
    </location>
</feature>
<comment type="subcellular location">
    <subcellularLocation>
        <location evidence="1">Nucleus</location>
    </subcellularLocation>
</comment>
<keyword evidence="2" id="KW-0378">Hydrolase</keyword>
<dbReference type="AlphaFoldDB" id="M1V9F3"/>
<dbReference type="SMART" id="SM00487">
    <property type="entry name" value="DEXDc"/>
    <property type="match status" value="1"/>
</dbReference>
<gene>
    <name evidence="8" type="ORF">CYME_CMO092C</name>
</gene>
<dbReference type="Proteomes" id="UP000007014">
    <property type="component" value="Chromosome 15"/>
</dbReference>
<dbReference type="GO" id="GO:0016787">
    <property type="term" value="F:hydrolase activity"/>
    <property type="evidence" value="ECO:0007669"/>
    <property type="project" value="UniProtKB-KW"/>
</dbReference>
<dbReference type="STRING" id="280699.M1V9F3"/>
<dbReference type="HOGENOM" id="CLU_317708_0_0_1"/>
<evidence type="ECO:0000259" key="6">
    <source>
        <dbReference type="PROSITE" id="PS51192"/>
    </source>
</evidence>
<dbReference type="PANTHER" id="PTHR45629:SF7">
    <property type="entry name" value="DNA EXCISION REPAIR PROTEIN ERCC-6-RELATED"/>
    <property type="match status" value="1"/>
</dbReference>
<dbReference type="InterPro" id="IPR050496">
    <property type="entry name" value="SNF2_RAD54_helicase_repair"/>
</dbReference>
<dbReference type="InterPro" id="IPR038718">
    <property type="entry name" value="SNF2-like_sf"/>
</dbReference>
<dbReference type="GO" id="GO:0008094">
    <property type="term" value="F:ATP-dependent activity, acting on DNA"/>
    <property type="evidence" value="ECO:0007669"/>
    <property type="project" value="TreeGrafter"/>
</dbReference>
<evidence type="ECO:0000256" key="2">
    <source>
        <dbReference type="ARBA" id="ARBA00022801"/>
    </source>
</evidence>
<dbReference type="InterPro" id="IPR049730">
    <property type="entry name" value="SNF2/RAD54-like_C"/>
</dbReference>
<dbReference type="SUPFAM" id="SSF52540">
    <property type="entry name" value="P-loop containing nucleoside triphosphate hydrolases"/>
    <property type="match status" value="2"/>
</dbReference>
<dbReference type="Gene3D" id="3.40.50.300">
    <property type="entry name" value="P-loop containing nucleotide triphosphate hydrolases"/>
    <property type="match status" value="1"/>
</dbReference>
<dbReference type="PANTHER" id="PTHR45629">
    <property type="entry name" value="SNF2/RAD54 FAMILY MEMBER"/>
    <property type="match status" value="1"/>
</dbReference>
<dbReference type="Gramene" id="CMO092CT">
    <property type="protein sequence ID" value="CMO092CT"/>
    <property type="gene ID" value="CMO092C"/>
</dbReference>
<reference evidence="8 9" key="1">
    <citation type="journal article" date="2004" name="Nature">
        <title>Genome sequence of the ultrasmall unicellular red alga Cyanidioschyzon merolae 10D.</title>
        <authorList>
            <person name="Matsuzaki M."/>
            <person name="Misumi O."/>
            <person name="Shin-i T."/>
            <person name="Maruyama S."/>
            <person name="Takahara M."/>
            <person name="Miyagishima S."/>
            <person name="Mori T."/>
            <person name="Nishida K."/>
            <person name="Yagisawa F."/>
            <person name="Nishida K."/>
            <person name="Yoshida Y."/>
            <person name="Nishimura Y."/>
            <person name="Nakao S."/>
            <person name="Kobayashi T."/>
            <person name="Momoyama Y."/>
            <person name="Higashiyama T."/>
            <person name="Minoda A."/>
            <person name="Sano M."/>
            <person name="Nomoto H."/>
            <person name="Oishi K."/>
            <person name="Hayashi H."/>
            <person name="Ohta F."/>
            <person name="Nishizaka S."/>
            <person name="Haga S."/>
            <person name="Miura S."/>
            <person name="Morishita T."/>
            <person name="Kabeya Y."/>
            <person name="Terasawa K."/>
            <person name="Suzuki Y."/>
            <person name="Ishii Y."/>
            <person name="Asakawa S."/>
            <person name="Takano H."/>
            <person name="Ohta N."/>
            <person name="Kuroiwa H."/>
            <person name="Tanaka K."/>
            <person name="Shimizu N."/>
            <person name="Sugano S."/>
            <person name="Sato N."/>
            <person name="Nozaki H."/>
            <person name="Ogasawara N."/>
            <person name="Kohara Y."/>
            <person name="Kuroiwa T."/>
        </authorList>
    </citation>
    <scope>NUCLEOTIDE SEQUENCE [LARGE SCALE GENOMIC DNA]</scope>
    <source>
        <strain evidence="8 9">10D</strain>
    </source>
</reference>
<evidence type="ECO:0000256" key="3">
    <source>
        <dbReference type="ARBA" id="ARBA00023242"/>
    </source>
</evidence>
<evidence type="ECO:0000313" key="9">
    <source>
        <dbReference type="Proteomes" id="UP000007014"/>
    </source>
</evidence>
<evidence type="ECO:0000256" key="4">
    <source>
        <dbReference type="SAM" id="Coils"/>
    </source>
</evidence>
<dbReference type="OMA" id="LWIVEDI"/>
<dbReference type="KEGG" id="cme:CYME_CMO092C"/>
<organism evidence="8 9">
    <name type="scientific">Cyanidioschyzon merolae (strain NIES-3377 / 10D)</name>
    <name type="common">Unicellular red alga</name>
    <dbReference type="NCBI Taxonomy" id="280699"/>
    <lineage>
        <taxon>Eukaryota</taxon>
        <taxon>Rhodophyta</taxon>
        <taxon>Bangiophyceae</taxon>
        <taxon>Cyanidiales</taxon>
        <taxon>Cyanidiaceae</taxon>
        <taxon>Cyanidioschyzon</taxon>
    </lineage>
</organism>
<dbReference type="GO" id="GO:0005524">
    <property type="term" value="F:ATP binding"/>
    <property type="evidence" value="ECO:0007669"/>
    <property type="project" value="InterPro"/>
</dbReference>
<proteinExistence type="predicted"/>
<dbReference type="eggNOG" id="KOG0387">
    <property type="taxonomic scope" value="Eukaryota"/>
</dbReference>
<dbReference type="PROSITE" id="PS51194">
    <property type="entry name" value="HELICASE_CTER"/>
    <property type="match status" value="1"/>
</dbReference>
<feature type="region of interest" description="Disordered" evidence="5">
    <location>
        <begin position="67"/>
        <end position="90"/>
    </location>
</feature>
<dbReference type="GeneID" id="16995595"/>
<evidence type="ECO:0000256" key="5">
    <source>
        <dbReference type="SAM" id="MobiDB-lite"/>
    </source>
</evidence>
<dbReference type="Pfam" id="PF00271">
    <property type="entry name" value="Helicase_C"/>
    <property type="match status" value="1"/>
</dbReference>
<dbReference type="Pfam" id="PF00176">
    <property type="entry name" value="SNF2-rel_dom"/>
    <property type="match status" value="1"/>
</dbReference>
<feature type="domain" description="Helicase ATP-binding" evidence="6">
    <location>
        <begin position="199"/>
        <end position="363"/>
    </location>
</feature>
<dbReference type="InterPro" id="IPR001650">
    <property type="entry name" value="Helicase_C-like"/>
</dbReference>
<evidence type="ECO:0000313" key="8">
    <source>
        <dbReference type="EMBL" id="BAM81469.1"/>
    </source>
</evidence>
<dbReference type="RefSeq" id="XP_005537505.1">
    <property type="nucleotide sequence ID" value="XM_005537448.1"/>
</dbReference>
<accession>M1V9F3</accession>
<dbReference type="CDD" id="cd18793">
    <property type="entry name" value="SF2_C_SNF"/>
    <property type="match status" value="1"/>
</dbReference>
<evidence type="ECO:0000259" key="7">
    <source>
        <dbReference type="PROSITE" id="PS51194"/>
    </source>
</evidence>
<dbReference type="InterPro" id="IPR014001">
    <property type="entry name" value="Helicase_ATP-bd"/>
</dbReference>
<name>M1V9F3_CYAM1</name>
<evidence type="ECO:0000256" key="1">
    <source>
        <dbReference type="ARBA" id="ARBA00004123"/>
    </source>
</evidence>
<dbReference type="GO" id="GO:0005634">
    <property type="term" value="C:nucleus"/>
    <property type="evidence" value="ECO:0007669"/>
    <property type="project" value="UniProtKB-SubCell"/>
</dbReference>
<dbReference type="SMART" id="SM00490">
    <property type="entry name" value="HELICc"/>
    <property type="match status" value="1"/>
</dbReference>
<sequence>MSAPNSTSYVARSDALVTDPAVQVVDEGKLVVDIVQKAHRDLIEQTRQQILVLEQETNELLQQVLGSEHGAGTSSQRAQRSDDACDAGSVAASGRARRRLHYLHNRLEQLRSELVELEAEQVHELGDLASTDGYRNGEVSFTPTGSPDALASQQLARTLEAGHAVGTEAAMELAPGLWLPRSLYERLFPYQKEGLVWLWSLHVQGTGGILGDEMGLGKTVQIIAFLAALDYSGLLKGPILVVAPVTVLDQWRRELETWWPRLQVRVLHAVLGIGESALQPNQCPSQVIFITNYEHLRIHASWFTSRRWDYVILDEGHRIRNPEAEVTRVCKQLNTVHRILMTGAPLQNRLCELWSLFDFIYPGRLGTLQSFEEEFSIPISLGGFANATPAQVHIAYRCASTLRDLIAPYLLRRLKRDVALQLPQKQEHVLLCRLTPEQRRIYQNYLNAIDVERAADGQLNLLPIITTLRKICNHPRLAAADLHVSGSERKLLRQSTSGKLLALDRLLHQLRETNHRALIFSQTRSMLTLLEKTLNKGQFTYLRMDGETNVALRAELVDRFNHDSSIFAFLLTTRVGGLGLNLIGADRVIIYDPDWNPASDTQARERAWRIGQERPVVVYRLLTRGTIEEKIYHRQIFKTFLSEKVLHDPRKRRFFKRKDIHELLTLHEDATDEDFVQVQATARESLAPVSVAAAAGDDADADNHCKLDAKQNEQLTAEMRIMRQLLDGNDARALDQVAAVFNHDSTLEVSGKHPRTAFDRQVLQAEADRVAQRALAALRRSLNHQTPTTPLPEPTTQAPWLCSTATANRAPSSKLASQALLQCLHEREAVDDDEEQVRKLQSLVHEITSYLQRRGPGATTAELAGAFKSSLRVRGINAAEFRAVLKLVAYLSESGDGNRAVWRLRASALLPDTSPET</sequence>
<keyword evidence="3" id="KW-0539">Nucleus</keyword>
<dbReference type="InterPro" id="IPR000330">
    <property type="entry name" value="SNF2_N"/>
</dbReference>
<keyword evidence="4" id="KW-0175">Coiled coil</keyword>
<reference evidence="8 9" key="2">
    <citation type="journal article" date="2007" name="BMC Biol.">
        <title>A 100%-complete sequence reveals unusually simple genomic features in the hot-spring red alga Cyanidioschyzon merolae.</title>
        <authorList>
            <person name="Nozaki H."/>
            <person name="Takano H."/>
            <person name="Misumi O."/>
            <person name="Terasawa K."/>
            <person name="Matsuzaki M."/>
            <person name="Maruyama S."/>
            <person name="Nishida K."/>
            <person name="Yagisawa F."/>
            <person name="Yoshida Y."/>
            <person name="Fujiwara T."/>
            <person name="Takio S."/>
            <person name="Tamura K."/>
            <person name="Chung S.J."/>
            <person name="Nakamura S."/>
            <person name="Kuroiwa H."/>
            <person name="Tanaka K."/>
            <person name="Sato N."/>
            <person name="Kuroiwa T."/>
        </authorList>
    </citation>
    <scope>NUCLEOTIDE SEQUENCE [LARGE SCALE GENOMIC DNA]</scope>
    <source>
        <strain evidence="8 9">10D</strain>
    </source>
</reference>
<dbReference type="GO" id="GO:0006283">
    <property type="term" value="P:transcription-coupled nucleotide-excision repair"/>
    <property type="evidence" value="ECO:0007669"/>
    <property type="project" value="TreeGrafter"/>
</dbReference>
<feature type="coiled-coil region" evidence="4">
    <location>
        <begin position="36"/>
        <end position="63"/>
    </location>
</feature>
<keyword evidence="9" id="KW-1185">Reference proteome</keyword>
<dbReference type="FunFam" id="3.40.50.10810:FF:000019">
    <property type="entry name" value="DNA excision repair protein ERCC-6-like 2 isoform X1"/>
    <property type="match status" value="1"/>
</dbReference>
<dbReference type="Gene3D" id="3.40.50.10810">
    <property type="entry name" value="Tandem AAA-ATPase domain"/>
    <property type="match status" value="1"/>
</dbReference>
<dbReference type="PROSITE" id="PS51192">
    <property type="entry name" value="HELICASE_ATP_BIND_1"/>
    <property type="match status" value="1"/>
</dbReference>
<dbReference type="OrthoDB" id="413460at2759"/>
<dbReference type="InterPro" id="IPR027417">
    <property type="entry name" value="P-loop_NTPase"/>
</dbReference>
<feature type="coiled-coil region" evidence="4">
    <location>
        <begin position="100"/>
        <end position="127"/>
    </location>
</feature>